<feature type="chain" id="PRO_5003394980" evidence="9">
    <location>
        <begin position="25"/>
        <end position="378"/>
    </location>
</feature>
<organism evidence="11 12">
    <name type="scientific">Trypanosoma congolense (strain IL3000)</name>
    <dbReference type="NCBI Taxonomy" id="1068625"/>
    <lineage>
        <taxon>Eukaryota</taxon>
        <taxon>Discoba</taxon>
        <taxon>Euglenozoa</taxon>
        <taxon>Kinetoplastea</taxon>
        <taxon>Metakinetoplastina</taxon>
        <taxon>Trypanosomatida</taxon>
        <taxon>Trypanosomatidae</taxon>
        <taxon>Trypanosoma</taxon>
        <taxon>Nannomonas</taxon>
    </lineage>
</organism>
<dbReference type="EMBL" id="CAEQ01002121">
    <property type="protein sequence ID" value="CCD15980.1"/>
    <property type="molecule type" value="Genomic_DNA"/>
</dbReference>
<dbReference type="GO" id="GO:0098552">
    <property type="term" value="C:side of membrane"/>
    <property type="evidence" value="ECO:0007669"/>
    <property type="project" value="UniProtKB-KW"/>
</dbReference>
<keyword evidence="7" id="KW-0325">Glycoprotein</keyword>
<keyword evidence="4" id="KW-0336">GPI-anchor</keyword>
<evidence type="ECO:0000256" key="4">
    <source>
        <dbReference type="ARBA" id="ARBA00022622"/>
    </source>
</evidence>
<dbReference type="SMR" id="F9WFB2"/>
<reference evidence="11 12" key="2">
    <citation type="journal article" date="2012" name="Proc. Natl. Acad. Sci. U.S.A.">
        <title>Antigenic diversity is generated by distinct evolutionary mechanisms in African trypanosome species.</title>
        <authorList>
            <person name="Jackson A.P."/>
            <person name="Berry A."/>
            <person name="Aslett M."/>
            <person name="Allison H.C."/>
            <person name="Burton P."/>
            <person name="Vavrova-Anderson J."/>
            <person name="Brown R."/>
            <person name="Browne H."/>
            <person name="Corton N."/>
            <person name="Hauser H."/>
            <person name="Gamble J."/>
            <person name="Gilderthorp R."/>
            <person name="Marcello L."/>
            <person name="McQuillan J."/>
            <person name="Otto T.D."/>
            <person name="Quail M.A."/>
            <person name="Sanders M.J."/>
            <person name="van Tonder A."/>
            <person name="Ginger M.L."/>
            <person name="Field M.C."/>
            <person name="Barry J.D."/>
            <person name="Hertz-Fowler C."/>
            <person name="Berriman M."/>
        </authorList>
    </citation>
    <scope>NUCLEOTIDE SEQUENCE [LARGE SCALE GENOMIC DNA]</scope>
    <source>
        <strain evidence="11 12">IL3000</strain>
    </source>
</reference>
<keyword evidence="5 9" id="KW-0732">Signal</keyword>
<comment type="caution">
    <text evidence="11">The sequence shown here is derived from an EMBL/GenBank/DDBJ whole genome shotgun (WGS) entry which is preliminary data.</text>
</comment>
<dbReference type="VEuPathDB" id="TriTrypDB:TcIL3000_0_09520"/>
<name>F9WFB2_TRYCI</name>
<evidence type="ECO:0000259" key="10">
    <source>
        <dbReference type="Pfam" id="PF13206"/>
    </source>
</evidence>
<evidence type="ECO:0000256" key="7">
    <source>
        <dbReference type="ARBA" id="ARBA00023180"/>
    </source>
</evidence>
<dbReference type="InterPro" id="IPR025932">
    <property type="entry name" value="Trypano_VSG_B_N_dom"/>
</dbReference>
<keyword evidence="6" id="KW-0472">Membrane</keyword>
<proteinExistence type="predicted"/>
<evidence type="ECO:0000256" key="8">
    <source>
        <dbReference type="ARBA" id="ARBA00023288"/>
    </source>
</evidence>
<keyword evidence="3" id="KW-1003">Cell membrane</keyword>
<dbReference type="GO" id="GO:0005886">
    <property type="term" value="C:plasma membrane"/>
    <property type="evidence" value="ECO:0007669"/>
    <property type="project" value="UniProtKB-SubCell"/>
</dbReference>
<protein>
    <submittedName>
        <fullName evidence="11">Variant surface glycoprotein</fullName>
    </submittedName>
</protein>
<comment type="subcellular location">
    <subcellularLocation>
        <location evidence="2">Cell membrane</location>
        <topology evidence="2">Lipid-anchor</topology>
        <topology evidence="2">GPI-anchor</topology>
    </subcellularLocation>
</comment>
<sequence>MNPLNAKVLLLHVCAIIALKNVQGIESRINTRDLNIFCQLDYLATHPPSKPVLPDESTEKLLGLLLRLRNCTAGEAHACEEGMVEVEHETVNITKLTESDHQAALHQRIQRLASKMERLKQSFDRHASTVTESYDKAVKHLRESVYGSGAVPNVTRGSVAAGQLAEMFKPVEEGSQHMDKFCGKAAAANGAGVTISNDMMCMCAIRVGGSAARITHACGLKNSVAMEGYEVGHAYDAWGKIVILCDTSERAVDAAALRGALRSFSNSLGFLGKEDSPQYKSPHMLGSMGRHPKDGCTGDMGFQASLCVDYRTLIDPEDEGTRNLRMIPWYNLVASAADLLDQGNNAAEAAARLHSQMQAIAEVALSIYYEGSGKVGCE</sequence>
<keyword evidence="12" id="KW-1185">Reference proteome</keyword>
<gene>
    <name evidence="11" type="ORF">TCIL3000_0_09520</name>
</gene>
<evidence type="ECO:0000256" key="3">
    <source>
        <dbReference type="ARBA" id="ARBA00022475"/>
    </source>
</evidence>
<keyword evidence="8" id="KW-0449">Lipoprotein</keyword>
<evidence type="ECO:0000313" key="11">
    <source>
        <dbReference type="EMBL" id="CCD15980.1"/>
    </source>
</evidence>
<feature type="domain" description="Trypanosome variant surface glycoprotein B-type N-terminal" evidence="10">
    <location>
        <begin position="90"/>
        <end position="358"/>
    </location>
</feature>
<accession>F9WFB2</accession>
<dbReference type="Proteomes" id="UP000000702">
    <property type="component" value="Unassembled WGS sequence"/>
</dbReference>
<comment type="function">
    <text evidence="1">VSG forms a coat on the surface of the parasite. The trypanosome evades the immune response of the host by expressing a series of antigenically distinct VSGs from an estimated 1000 VSG genes.</text>
</comment>
<evidence type="ECO:0000256" key="6">
    <source>
        <dbReference type="ARBA" id="ARBA00023136"/>
    </source>
</evidence>
<evidence type="ECO:0000256" key="9">
    <source>
        <dbReference type="SAM" id="SignalP"/>
    </source>
</evidence>
<evidence type="ECO:0000313" key="12">
    <source>
        <dbReference type="Proteomes" id="UP000000702"/>
    </source>
</evidence>
<reference evidence="12" key="1">
    <citation type="submission" date="2011-07" db="EMBL/GenBank/DDBJ databases">
        <title>Divergent evolution of antigenic variation in African trypanosomes.</title>
        <authorList>
            <person name="Jackson A.P."/>
            <person name="Berry A."/>
            <person name="Allison H.C."/>
            <person name="Burton P."/>
            <person name="Anderson J."/>
            <person name="Aslett M."/>
            <person name="Brown R."/>
            <person name="Corton N."/>
            <person name="Harris D."/>
            <person name="Hauser H."/>
            <person name="Gamble J."/>
            <person name="Gilderthorp R."/>
            <person name="McQuillan J."/>
            <person name="Quail M.A."/>
            <person name="Sanders M."/>
            <person name="Van Tonder A."/>
            <person name="Ginger M.L."/>
            <person name="Donelson J.E."/>
            <person name="Field M.C."/>
            <person name="Barry J.D."/>
            <person name="Berriman M."/>
            <person name="Hertz-Fowler C."/>
        </authorList>
    </citation>
    <scope>NUCLEOTIDE SEQUENCE [LARGE SCALE GENOMIC DNA]</scope>
    <source>
        <strain evidence="12">IL3000</strain>
    </source>
</reference>
<evidence type="ECO:0000256" key="2">
    <source>
        <dbReference type="ARBA" id="ARBA00004609"/>
    </source>
</evidence>
<dbReference type="Pfam" id="PF13206">
    <property type="entry name" value="VSG_B"/>
    <property type="match status" value="1"/>
</dbReference>
<evidence type="ECO:0000256" key="1">
    <source>
        <dbReference type="ARBA" id="ARBA00002523"/>
    </source>
</evidence>
<dbReference type="AlphaFoldDB" id="F9WFB2"/>
<evidence type="ECO:0000256" key="5">
    <source>
        <dbReference type="ARBA" id="ARBA00022729"/>
    </source>
</evidence>
<feature type="signal peptide" evidence="9">
    <location>
        <begin position="1"/>
        <end position="24"/>
    </location>
</feature>